<evidence type="ECO:0000313" key="1">
    <source>
        <dbReference type="EMBL" id="MBW96642.1"/>
    </source>
</evidence>
<organism evidence="1">
    <name type="scientific">Rhizophora mucronata</name>
    <name type="common">Asiatic mangrove</name>
    <dbReference type="NCBI Taxonomy" id="61149"/>
    <lineage>
        <taxon>Eukaryota</taxon>
        <taxon>Viridiplantae</taxon>
        <taxon>Streptophyta</taxon>
        <taxon>Embryophyta</taxon>
        <taxon>Tracheophyta</taxon>
        <taxon>Spermatophyta</taxon>
        <taxon>Magnoliopsida</taxon>
        <taxon>eudicotyledons</taxon>
        <taxon>Gunneridae</taxon>
        <taxon>Pentapetalae</taxon>
        <taxon>rosids</taxon>
        <taxon>fabids</taxon>
        <taxon>Malpighiales</taxon>
        <taxon>Rhizophoraceae</taxon>
        <taxon>Rhizophora</taxon>
    </lineage>
</organism>
<proteinExistence type="predicted"/>
<dbReference type="EMBL" id="GGEC01016159">
    <property type="protein sequence ID" value="MBW96642.1"/>
    <property type="molecule type" value="Transcribed_RNA"/>
</dbReference>
<protein>
    <submittedName>
        <fullName evidence="1">Uncharacterized protein</fullName>
    </submittedName>
</protein>
<dbReference type="AlphaFoldDB" id="A0A2P2JT45"/>
<name>A0A2P2JT45_RHIMU</name>
<accession>A0A2P2JT45</accession>
<sequence length="67" mass="7187">MGSWEVPKANSHVNGGSPDAFDEVIFKIGICLSHASVTGQVHLLGQGQWNPIRLMASQSAFFAPFDS</sequence>
<reference evidence="1" key="1">
    <citation type="submission" date="2018-02" db="EMBL/GenBank/DDBJ databases">
        <title>Rhizophora mucronata_Transcriptome.</title>
        <authorList>
            <person name="Meera S.P."/>
            <person name="Sreeshan A."/>
            <person name="Augustine A."/>
        </authorList>
    </citation>
    <scope>NUCLEOTIDE SEQUENCE</scope>
    <source>
        <tissue evidence="1">Leaf</tissue>
    </source>
</reference>